<dbReference type="Proteomes" id="UP001056120">
    <property type="component" value="Linkage Group LG15"/>
</dbReference>
<keyword evidence="2" id="KW-1185">Reference proteome</keyword>
<proteinExistence type="predicted"/>
<reference evidence="1 2" key="2">
    <citation type="journal article" date="2022" name="Mol. Ecol. Resour.">
        <title>The genomes of chicory, endive, great burdock and yacon provide insights into Asteraceae paleo-polyploidization history and plant inulin production.</title>
        <authorList>
            <person name="Fan W."/>
            <person name="Wang S."/>
            <person name="Wang H."/>
            <person name="Wang A."/>
            <person name="Jiang F."/>
            <person name="Liu H."/>
            <person name="Zhao H."/>
            <person name="Xu D."/>
            <person name="Zhang Y."/>
        </authorList>
    </citation>
    <scope>NUCLEOTIDE SEQUENCE [LARGE SCALE GENOMIC DNA]</scope>
    <source>
        <strain evidence="2">cv. Yunnan</strain>
        <tissue evidence="1">Leaves</tissue>
    </source>
</reference>
<evidence type="ECO:0000313" key="2">
    <source>
        <dbReference type="Proteomes" id="UP001056120"/>
    </source>
</evidence>
<dbReference type="EMBL" id="CM042032">
    <property type="protein sequence ID" value="KAI3777939.1"/>
    <property type="molecule type" value="Genomic_DNA"/>
</dbReference>
<protein>
    <submittedName>
        <fullName evidence="1">Uncharacterized protein</fullName>
    </submittedName>
</protein>
<sequence length="662" mass="73284">MVILWVGRDKVWVRFWDRDGKGLGADLASFLSSVESRFGEVGTNVVAWGVGYMGWARYSWKLPAIGLWKGGWGYRNGPSSHIDGGGNPSITKIKCKRSILISAEEFLAVGLGWMAGGTISRRPKWTEGWLCFCILGSYNEPIPMARCNLWCSERLMELALNQYYSVWIESHPHHISGKWRNPRRIMIRYQYLPFLYSRDGNTYVVWGYFWGLDKRSETQVGKPEAACFRYSASCNLPSELEVVYPSMIHNHSRVTKLSVSYQWKPPLCSHCVVFGHNLHQCKHKPNPDVEMVSAAISGTPSQNGHISGSDVPIAPTTTTNASAPRFDEDGFTMVSRHKKRGPIKLQSKKQKPIRVKMSSQHVGPGRSTSNIAPNGLGEKKKGGASLAKQQVTHGEAPCVSTNPPARLVPGVGSTKPSIYMGFDSANRFSVLDIPSSIKFSKLVEVQVDLYPPDNGLADSMDLEVNTLNSNGNVDYMSIGKYGISDAQKQVILNCLQDFKYVQVEAVEQWSQGEWDFFADKCMEMGLDPENSIIYPEEDTEIDDVEDIDGFDSAQAVSHLKKLGSYVDPVVTKSPNQTINASRKVDPPDPGVEGKFWETNDSSDDAGEDKEQNQIKGVTSKKSGPRKGKSKPSSLLDGTLESALRRYSLRSDAGGLTAAHQNP</sequence>
<name>A0ACB9G2S5_9ASTR</name>
<evidence type="ECO:0000313" key="1">
    <source>
        <dbReference type="EMBL" id="KAI3777939.1"/>
    </source>
</evidence>
<comment type="caution">
    <text evidence="1">The sequence shown here is derived from an EMBL/GenBank/DDBJ whole genome shotgun (WGS) entry which is preliminary data.</text>
</comment>
<organism evidence="1 2">
    <name type="scientific">Smallanthus sonchifolius</name>
    <dbReference type="NCBI Taxonomy" id="185202"/>
    <lineage>
        <taxon>Eukaryota</taxon>
        <taxon>Viridiplantae</taxon>
        <taxon>Streptophyta</taxon>
        <taxon>Embryophyta</taxon>
        <taxon>Tracheophyta</taxon>
        <taxon>Spermatophyta</taxon>
        <taxon>Magnoliopsida</taxon>
        <taxon>eudicotyledons</taxon>
        <taxon>Gunneridae</taxon>
        <taxon>Pentapetalae</taxon>
        <taxon>asterids</taxon>
        <taxon>campanulids</taxon>
        <taxon>Asterales</taxon>
        <taxon>Asteraceae</taxon>
        <taxon>Asteroideae</taxon>
        <taxon>Heliantheae alliance</taxon>
        <taxon>Millerieae</taxon>
        <taxon>Smallanthus</taxon>
    </lineage>
</organism>
<gene>
    <name evidence="1" type="ORF">L1987_47742</name>
</gene>
<reference evidence="2" key="1">
    <citation type="journal article" date="2022" name="Mol. Ecol. Resour.">
        <title>The genomes of chicory, endive, great burdock and yacon provide insights into Asteraceae palaeo-polyploidization history and plant inulin production.</title>
        <authorList>
            <person name="Fan W."/>
            <person name="Wang S."/>
            <person name="Wang H."/>
            <person name="Wang A."/>
            <person name="Jiang F."/>
            <person name="Liu H."/>
            <person name="Zhao H."/>
            <person name="Xu D."/>
            <person name="Zhang Y."/>
        </authorList>
    </citation>
    <scope>NUCLEOTIDE SEQUENCE [LARGE SCALE GENOMIC DNA]</scope>
    <source>
        <strain evidence="2">cv. Yunnan</strain>
    </source>
</reference>
<accession>A0ACB9G2S5</accession>